<evidence type="ECO:0000256" key="7">
    <source>
        <dbReference type="PIRNR" id="PIRNR015965"/>
    </source>
</evidence>
<dbReference type="Gene3D" id="1.25.10.10">
    <property type="entry name" value="Leucine-rich Repeat Variant"/>
    <property type="match status" value="1"/>
</dbReference>
<comment type="function">
    <text evidence="7">Component of the 26S proteasome, a multiprotein complex involved in the ATP-dependent degradation of ubiquitinated proteins. This complex plays a key role in the maintenance of protein homeostasis by removing misfolded or damaged proteins, which could impair cellular functions, and by removing proteins whose functions are no longer required. Therefore, the proteasome participates in numerous cellular processes, including cell cycle progression, apoptosis, or DNA damage repair.</text>
</comment>
<evidence type="ECO:0000313" key="12">
    <source>
        <dbReference type="EMBL" id="LAC21113.1"/>
    </source>
</evidence>
<organism evidence="11">
    <name type="scientific">Hirondellea gigas</name>
    <dbReference type="NCBI Taxonomy" id="1518452"/>
    <lineage>
        <taxon>Eukaryota</taxon>
        <taxon>Metazoa</taxon>
        <taxon>Ecdysozoa</taxon>
        <taxon>Arthropoda</taxon>
        <taxon>Crustacea</taxon>
        <taxon>Multicrustacea</taxon>
        <taxon>Malacostraca</taxon>
        <taxon>Eumalacostraca</taxon>
        <taxon>Peracarida</taxon>
        <taxon>Amphipoda</taxon>
        <taxon>Amphilochidea</taxon>
        <taxon>Lysianassida</taxon>
        <taxon>Lysianassidira</taxon>
        <taxon>Lysianassoidea</taxon>
        <taxon>Lysianassidae</taxon>
        <taxon>Hirondellea</taxon>
    </lineage>
</organism>
<evidence type="ECO:0000256" key="6">
    <source>
        <dbReference type="ARBA" id="ARBA00046857"/>
    </source>
</evidence>
<keyword evidence="4" id="KW-0677">Repeat</keyword>
<dbReference type="InterPro" id="IPR016024">
    <property type="entry name" value="ARM-type_fold"/>
</dbReference>
<dbReference type="InterPro" id="IPR040892">
    <property type="entry name" value="RPN1_N"/>
</dbReference>
<dbReference type="PANTHER" id="PTHR10943:SF1">
    <property type="entry name" value="26S PROTEASOME NON-ATPASE REGULATORY SUBUNIT 2"/>
    <property type="match status" value="1"/>
</dbReference>
<dbReference type="Pfam" id="PF01851">
    <property type="entry name" value="PC_rep"/>
    <property type="match status" value="2"/>
</dbReference>
<dbReference type="PIRSF" id="PIRSF015965">
    <property type="entry name" value="26S_Psome_Rpn1"/>
    <property type="match status" value="1"/>
</dbReference>
<protein>
    <recommendedName>
        <fullName evidence="3 7">26S proteasome non-ATPase regulatory subunit 2</fullName>
    </recommendedName>
</protein>
<dbReference type="GO" id="GO:0008540">
    <property type="term" value="C:proteasome regulatory particle, base subcomplex"/>
    <property type="evidence" value="ECO:0007669"/>
    <property type="project" value="UniProtKB-UniRule"/>
</dbReference>
<evidence type="ECO:0000259" key="9">
    <source>
        <dbReference type="Pfam" id="PF17781"/>
    </source>
</evidence>
<dbReference type="InterPro" id="IPR041433">
    <property type="entry name" value="RPN1_C"/>
</dbReference>
<name>A0A2P2I034_9CRUS</name>
<feature type="domain" description="26S proteasome non-ATPase regulatory subunit RPN1 C-terminal" evidence="10">
    <location>
        <begin position="862"/>
        <end position="915"/>
    </location>
</feature>
<dbReference type="Pfam" id="PF17781">
    <property type="entry name" value="RPN1_RPN2_N"/>
    <property type="match status" value="1"/>
</dbReference>
<feature type="domain" description="RPN1 N-terminal" evidence="9">
    <location>
        <begin position="39"/>
        <end position="340"/>
    </location>
</feature>
<feature type="region of interest" description="Disordered" evidence="8">
    <location>
        <begin position="1"/>
        <end position="30"/>
    </location>
</feature>
<evidence type="ECO:0000256" key="3">
    <source>
        <dbReference type="ARBA" id="ARBA00014928"/>
    </source>
</evidence>
<dbReference type="GO" id="GO:0005634">
    <property type="term" value="C:nucleus"/>
    <property type="evidence" value="ECO:0007669"/>
    <property type="project" value="TreeGrafter"/>
</dbReference>
<accession>A0A2P2I034</accession>
<dbReference type="InterPro" id="IPR016643">
    <property type="entry name" value="26S_Psome_Rpn1"/>
</dbReference>
<dbReference type="InterPro" id="IPR011989">
    <property type="entry name" value="ARM-like"/>
</dbReference>
<dbReference type="GO" id="GO:0042176">
    <property type="term" value="P:regulation of protein catabolic process"/>
    <property type="evidence" value="ECO:0007669"/>
    <property type="project" value="InterPro"/>
</dbReference>
<evidence type="ECO:0000313" key="11">
    <source>
        <dbReference type="EMBL" id="LAB67388.1"/>
    </source>
</evidence>
<dbReference type="PANTHER" id="PTHR10943">
    <property type="entry name" value="26S PROTEASOME NON-ATPASE REGULATORY SUBUNIT"/>
    <property type="match status" value="1"/>
</dbReference>
<dbReference type="SUPFAM" id="SSF48371">
    <property type="entry name" value="ARM repeat"/>
    <property type="match status" value="1"/>
</dbReference>
<evidence type="ECO:0000259" key="10">
    <source>
        <dbReference type="Pfam" id="PF18051"/>
    </source>
</evidence>
<dbReference type="Pfam" id="PF18051">
    <property type="entry name" value="RPN1_C"/>
    <property type="match status" value="1"/>
</dbReference>
<dbReference type="GO" id="GO:0034515">
    <property type="term" value="C:proteasome storage granule"/>
    <property type="evidence" value="ECO:0007669"/>
    <property type="project" value="TreeGrafter"/>
</dbReference>
<reference evidence="11" key="2">
    <citation type="journal article" date="2018" name="Biosci. Biotechnol. Biochem.">
        <title>Polysaccharide hydrolase of the hadal zone amphipods Hirondellea gigas.</title>
        <authorList>
            <person name="Kobayashi H."/>
            <person name="Nagahama T."/>
            <person name="Arai W."/>
            <person name="Sasagawa Y."/>
            <person name="Umeda M."/>
            <person name="Hayashi T."/>
            <person name="Nikaido I."/>
            <person name="Watanabe H."/>
            <person name="Oguri K."/>
            <person name="Kitazato H."/>
            <person name="Fujioka K."/>
            <person name="Kido Y."/>
            <person name="Takami H."/>
        </authorList>
    </citation>
    <scope>NUCLEOTIDE SEQUENCE</scope>
    <source>
        <tissue evidence="11">Whole body</tissue>
    </source>
</reference>
<reference evidence="12" key="1">
    <citation type="submission" date="2017-11" db="EMBL/GenBank/DDBJ databases">
        <title>The sensing device of the deep-sea amphipod.</title>
        <authorList>
            <person name="Kobayashi H."/>
            <person name="Nagahama T."/>
            <person name="Arai W."/>
            <person name="Sasagawa Y."/>
            <person name="Umeda M."/>
            <person name="Hayashi T."/>
            <person name="Nikaido I."/>
            <person name="Watanabe H."/>
            <person name="Oguri K."/>
            <person name="Kitazato H."/>
            <person name="Fujioka K."/>
            <person name="Kido Y."/>
            <person name="Takami H."/>
        </authorList>
    </citation>
    <scope>NUCLEOTIDE SEQUENCE</scope>
    <source>
        <tissue evidence="12">Whole body</tissue>
    </source>
</reference>
<keyword evidence="5 7" id="KW-0647">Proteasome</keyword>
<sequence>MVKDDKKKESDAKKEDKKKPIEKEVELSEEDRQLKEELEALVLGLHEQPDNAANNKTALHQIAALIKSATTSMTSVPKPLKFLMPHYNTMKEVHEKLEDQELKTFCSDILSVLSMTVSEQRDCLHYRLTGERGDVGAWGHEYVRHLAGEIAAEWEVLSEEDTQQKAELVVEARQIVPFHMQHNAEAEACDLLMEMEQLDMLTIEGNVDSDSYERVCLYLTSCVPYVPEPENSNLLRTALALYRKFSQYPQAMRLALQLHDHTLISELFEECSDRLLRMQLAFMLGRQQVFLELPDTMDECEDLNEILSNANLSNHFVALARELDIVEPKTPEDIYKSHLENRPAFGTNQVDSARQNLASSFVNGFVNAAFGTDKLLTEDGNKWLYKNKEHGMMSATASLGMILLWDVDGGLTKIDKYFYSSEDFIKAGALLACGIVSSGVRNECDPALALLTEFCTHKVQILRVGSILGLGLAYAGSNREDVIKVLLPVLNDDKSTMEVMGVTALALGLVAVGTTNQEVVTALVETLIAKFALQLKEPFAKFISLGLALTYLGCQDKCEIVLSCVEGLPAPFRQMTKTLIEVCAYAGTGNVLKVQEMLHICTDHYDTDDSSAASKAKDKKDKANKDKEDKEKKDESKDKDAKDKDKKEDEKEVDLSSQQSIAVLGIALIAMGEDIGADMCFRQFGNLLRYCEPVIRRAVPLALALSSVSNPKLTILDTLSKFSHDSDSEVAHNAIFAMGLVGAGTNNARLAAMLRQLAQYHAKDPNNLFMVRLAQGLTHLGKGTMSLSPYHSNRQLMSPVAVAGLLSTCMAFLDCKTLILGKSHYLLYCLVSAMQPRMLVTFDENLNPLPVSVRVGQAVDVVGQAGRPKAITGFQTHTSPVLLAYGERAELATDEYLPLTPIMEGFVILKKNPDYQA</sequence>
<comment type="subunit">
    <text evidence="6">Component of the 19S proteasome regulatory particle complex. The 26S proteasome consists of a 20S core particle (CP) and two 19S regulatory subunits (RP). The regulatory particle is made of a lid composed of 9 subunits, a base containing 6 ATPases and few additional components including PSMD2. Interacts with RPGRIP1L. Interacts with CRY1 in a KDM8-dependent manner. Interacts (via C-terminus) with phosphatase UBLCP1 (via ubiquitin-like domain); the interaction recruits UBLCP1 to the 19S regulatory particle where it dephosphorylates 19S subunit PSMC2/RPT1 which impairs PSMC2 ATPase activity and disrupts 26S proteasome assembly.</text>
</comment>
<dbReference type="EMBL" id="IACF01001699">
    <property type="protein sequence ID" value="LAB67388.1"/>
    <property type="molecule type" value="mRNA"/>
</dbReference>
<comment type="similarity">
    <text evidence="2 7">Belongs to the proteasome subunit S2 family.</text>
</comment>
<dbReference type="GO" id="GO:0030234">
    <property type="term" value="F:enzyme regulator activity"/>
    <property type="evidence" value="ECO:0007669"/>
    <property type="project" value="UniProtKB-UniRule"/>
</dbReference>
<dbReference type="InterPro" id="IPR002015">
    <property type="entry name" value="Proteasome/cyclosome_rpt"/>
</dbReference>
<proteinExistence type="evidence at transcript level"/>
<feature type="compositionally biased region" description="Basic and acidic residues" evidence="8">
    <location>
        <begin position="615"/>
        <end position="653"/>
    </location>
</feature>
<evidence type="ECO:0000256" key="2">
    <source>
        <dbReference type="ARBA" id="ARBA00005460"/>
    </source>
</evidence>
<evidence type="ECO:0000256" key="4">
    <source>
        <dbReference type="ARBA" id="ARBA00022737"/>
    </source>
</evidence>
<comment type="function">
    <text evidence="1">Binds to the intracellular domain of tumor necrosis factor type 1 receptor. The binding domain of TRAP1 and TRAP2 resides outside the death domain of TNFR1.</text>
</comment>
<dbReference type="AlphaFoldDB" id="A0A2P2I034"/>
<feature type="region of interest" description="Disordered" evidence="8">
    <location>
        <begin position="607"/>
        <end position="653"/>
    </location>
</feature>
<dbReference type="EMBL" id="IACT01001789">
    <property type="protein sequence ID" value="LAC21113.1"/>
    <property type="molecule type" value="mRNA"/>
</dbReference>
<evidence type="ECO:0000256" key="1">
    <source>
        <dbReference type="ARBA" id="ARBA00004031"/>
    </source>
</evidence>
<evidence type="ECO:0000256" key="8">
    <source>
        <dbReference type="SAM" id="MobiDB-lite"/>
    </source>
</evidence>
<evidence type="ECO:0000256" key="5">
    <source>
        <dbReference type="ARBA" id="ARBA00022942"/>
    </source>
</evidence>
<dbReference type="GO" id="GO:0043161">
    <property type="term" value="P:proteasome-mediated ubiquitin-dependent protein catabolic process"/>
    <property type="evidence" value="ECO:0007669"/>
    <property type="project" value="TreeGrafter"/>
</dbReference>